<evidence type="ECO:0000256" key="1">
    <source>
        <dbReference type="SAM" id="MobiDB-lite"/>
    </source>
</evidence>
<proteinExistence type="predicted"/>
<evidence type="ECO:0000313" key="3">
    <source>
        <dbReference type="Proteomes" id="UP000243217"/>
    </source>
</evidence>
<gene>
    <name evidence="2" type="ORF">THRCLA_09930</name>
</gene>
<dbReference type="OrthoDB" id="72256at2759"/>
<sequence>MTILNEEIRRLENFVNRLDERARYQARLAIDDTQSSSQETMKQVYQAFFEKKYNEDQAQTDIVSQEIGAKTNDDCKSQIETKLAQSQTICKKSPGKPMQRAKSASKHTSNPVSQEVHDILRRHRELQMKRSAIMTHSSTRKLLKAIWQTQHHEHDMCKIDYIALYSQLIHGLTSNWNDELASSIVLTTWDIDSQGQKTISMDVFCHSMFFFVEQWVDEPDLGEYICQLKVFLNILRPGDVQMGFLSNRPTLQEYQRHLECQAQAISLGVALGKSMEFDPIRYLDQRNKAVIFQNNEIKSHEVSEDTAHHYPLKSRSQIQIKLDMKKPKALPHL</sequence>
<keyword evidence="3" id="KW-1185">Reference proteome</keyword>
<accession>A0A1V9YTG3</accession>
<feature type="region of interest" description="Disordered" evidence="1">
    <location>
        <begin position="86"/>
        <end position="115"/>
    </location>
</feature>
<comment type="caution">
    <text evidence="2">The sequence shown here is derived from an EMBL/GenBank/DDBJ whole genome shotgun (WGS) entry which is preliminary data.</text>
</comment>
<evidence type="ECO:0000313" key="2">
    <source>
        <dbReference type="EMBL" id="OQR89089.1"/>
    </source>
</evidence>
<name>A0A1V9YTG3_9STRA</name>
<organism evidence="2 3">
    <name type="scientific">Thraustotheca clavata</name>
    <dbReference type="NCBI Taxonomy" id="74557"/>
    <lineage>
        <taxon>Eukaryota</taxon>
        <taxon>Sar</taxon>
        <taxon>Stramenopiles</taxon>
        <taxon>Oomycota</taxon>
        <taxon>Saprolegniomycetes</taxon>
        <taxon>Saprolegniales</taxon>
        <taxon>Achlyaceae</taxon>
        <taxon>Thraustotheca</taxon>
    </lineage>
</organism>
<protein>
    <submittedName>
        <fullName evidence="2">Uncharacterized protein</fullName>
    </submittedName>
</protein>
<reference evidence="2 3" key="1">
    <citation type="journal article" date="2014" name="Genome Biol. Evol.">
        <title>The secreted proteins of Achlya hypogyna and Thraustotheca clavata identify the ancestral oomycete secretome and reveal gene acquisitions by horizontal gene transfer.</title>
        <authorList>
            <person name="Misner I."/>
            <person name="Blouin N."/>
            <person name="Leonard G."/>
            <person name="Richards T.A."/>
            <person name="Lane C.E."/>
        </authorList>
    </citation>
    <scope>NUCLEOTIDE SEQUENCE [LARGE SCALE GENOMIC DNA]</scope>
    <source>
        <strain evidence="2 3">ATCC 34112</strain>
    </source>
</reference>
<dbReference type="AlphaFoldDB" id="A0A1V9YTG3"/>
<dbReference type="Proteomes" id="UP000243217">
    <property type="component" value="Unassembled WGS sequence"/>
</dbReference>
<dbReference type="EMBL" id="JNBS01002864">
    <property type="protein sequence ID" value="OQR89089.1"/>
    <property type="molecule type" value="Genomic_DNA"/>
</dbReference>